<dbReference type="GO" id="GO:0022857">
    <property type="term" value="F:transmembrane transporter activity"/>
    <property type="evidence" value="ECO:0007669"/>
    <property type="project" value="InterPro"/>
</dbReference>
<dbReference type="InterPro" id="IPR035906">
    <property type="entry name" value="MetI-like_sf"/>
</dbReference>
<dbReference type="InterPro" id="IPR000515">
    <property type="entry name" value="MetI-like"/>
</dbReference>
<evidence type="ECO:0000256" key="7">
    <source>
        <dbReference type="RuleBase" id="RU363032"/>
    </source>
</evidence>
<evidence type="ECO:0000256" key="1">
    <source>
        <dbReference type="ARBA" id="ARBA00004651"/>
    </source>
</evidence>
<dbReference type="STRING" id="749551.HMPREF9555_01257"/>
<dbReference type="CDD" id="cd06261">
    <property type="entry name" value="TM_PBP2"/>
    <property type="match status" value="1"/>
</dbReference>
<keyword evidence="2 7" id="KW-0813">Transport</keyword>
<evidence type="ECO:0000256" key="6">
    <source>
        <dbReference type="ARBA" id="ARBA00023136"/>
    </source>
</evidence>
<evidence type="ECO:0000256" key="2">
    <source>
        <dbReference type="ARBA" id="ARBA00022448"/>
    </source>
</evidence>
<dbReference type="PROSITE" id="PS50928">
    <property type="entry name" value="ABC_TM1"/>
    <property type="match status" value="1"/>
</dbReference>
<keyword evidence="3" id="KW-1003">Cell membrane</keyword>
<feature type="transmembrane region" description="Helical" evidence="7">
    <location>
        <begin position="49"/>
        <end position="70"/>
    </location>
</feature>
<evidence type="ECO:0000256" key="3">
    <source>
        <dbReference type="ARBA" id="ARBA00022475"/>
    </source>
</evidence>
<feature type="transmembrane region" description="Helical" evidence="7">
    <location>
        <begin position="15"/>
        <end position="37"/>
    </location>
</feature>
<comment type="subcellular location">
    <subcellularLocation>
        <location evidence="1 7">Cell membrane</location>
        <topology evidence="1 7">Multi-pass membrane protein</topology>
    </subcellularLocation>
</comment>
<dbReference type="GO" id="GO:0006865">
    <property type="term" value="P:amino acid transport"/>
    <property type="evidence" value="ECO:0007669"/>
    <property type="project" value="TreeGrafter"/>
</dbReference>
<keyword evidence="4 7" id="KW-0812">Transmembrane</keyword>
<keyword evidence="6 7" id="KW-0472">Membrane</keyword>
<dbReference type="NCBIfam" id="TIGR01726">
    <property type="entry name" value="HEQRo_perm_3TM"/>
    <property type="match status" value="1"/>
</dbReference>
<dbReference type="EMBL" id="AECV01000023">
    <property type="protein sequence ID" value="EFW29447.1"/>
    <property type="molecule type" value="Genomic_DNA"/>
</dbReference>
<accession>E7N2N6</accession>
<evidence type="ECO:0000256" key="4">
    <source>
        <dbReference type="ARBA" id="ARBA00022692"/>
    </source>
</evidence>
<dbReference type="AlphaFoldDB" id="E7N2N6"/>
<reference evidence="9 10" key="1">
    <citation type="submission" date="2010-08" db="EMBL/GenBank/DDBJ databases">
        <authorList>
            <person name="Weinstock G."/>
            <person name="Sodergren E."/>
            <person name="Clifton S."/>
            <person name="Fulton L."/>
            <person name="Fulton B."/>
            <person name="Courtney L."/>
            <person name="Fronick C."/>
            <person name="Harrison M."/>
            <person name="Strong C."/>
            <person name="Farmer C."/>
            <person name="Delahaunty K."/>
            <person name="Markovic C."/>
            <person name="Hall O."/>
            <person name="Minx P."/>
            <person name="Tomlinson C."/>
            <person name="Mitreva M."/>
            <person name="Hou S."/>
            <person name="Chen J."/>
            <person name="Wollam A."/>
            <person name="Pepin K.H."/>
            <person name="Johnson M."/>
            <person name="Bhonagiri V."/>
            <person name="Zhang X."/>
            <person name="Suruliraj S."/>
            <person name="Warren W."/>
            <person name="Chinwalla A."/>
            <person name="Mardis E.R."/>
            <person name="Wilson R.K."/>
        </authorList>
    </citation>
    <scope>NUCLEOTIDE SEQUENCE [LARGE SCALE GENOMIC DNA]</scope>
    <source>
        <strain evidence="9 10">F0399</strain>
    </source>
</reference>
<organism evidence="9 10">
    <name type="scientific">Selenomonas artemidis F0399</name>
    <dbReference type="NCBI Taxonomy" id="749551"/>
    <lineage>
        <taxon>Bacteria</taxon>
        <taxon>Bacillati</taxon>
        <taxon>Bacillota</taxon>
        <taxon>Negativicutes</taxon>
        <taxon>Selenomonadales</taxon>
        <taxon>Selenomonadaceae</taxon>
        <taxon>Selenomonas</taxon>
    </lineage>
</organism>
<name>E7N2N6_9FIRM</name>
<feature type="transmembrane region" description="Helical" evidence="7">
    <location>
        <begin position="185"/>
        <end position="207"/>
    </location>
</feature>
<evidence type="ECO:0000256" key="5">
    <source>
        <dbReference type="ARBA" id="ARBA00022989"/>
    </source>
</evidence>
<protein>
    <submittedName>
        <fullName evidence="9">ABC transporter, permease protein</fullName>
    </submittedName>
</protein>
<keyword evidence="5 7" id="KW-1133">Transmembrane helix</keyword>
<dbReference type="PANTHER" id="PTHR30614">
    <property type="entry name" value="MEMBRANE COMPONENT OF AMINO ACID ABC TRANSPORTER"/>
    <property type="match status" value="1"/>
</dbReference>
<dbReference type="InterPro" id="IPR043429">
    <property type="entry name" value="ArtM/GltK/GlnP/TcyL/YhdX-like"/>
</dbReference>
<comment type="caution">
    <text evidence="9">The sequence shown here is derived from an EMBL/GenBank/DDBJ whole genome shotgun (WGS) entry which is preliminary data.</text>
</comment>
<dbReference type="Pfam" id="PF00528">
    <property type="entry name" value="BPD_transp_1"/>
    <property type="match status" value="1"/>
</dbReference>
<dbReference type="Gene3D" id="1.10.3720.10">
    <property type="entry name" value="MetI-like"/>
    <property type="match status" value="1"/>
</dbReference>
<feature type="transmembrane region" description="Helical" evidence="7">
    <location>
        <begin position="90"/>
        <end position="109"/>
    </location>
</feature>
<sequence>MILEVLPDLLAYLDVTLLVAGISIAAGSLLGGLLAWANLGGARPLRALAAVYVYVMRCTPSIVLLFIVFYGLPKLLQGAFGIDMNGMNRAVFAVITFTLLFGAYISEVFRAAYKAVPRGQYEAAICAGLSPVQAFAHVMLPQAAIVALPNFGNASINLLKEGSLAYTIGLIDLIGKGNLIIAQNFGAYGIEIYLACMLVYWAVVLLLEQVFTQVERRLDKGSSLRVETPARAGAVTGGGAADGA</sequence>
<evidence type="ECO:0000313" key="9">
    <source>
        <dbReference type="EMBL" id="EFW29447.1"/>
    </source>
</evidence>
<evidence type="ECO:0000259" key="8">
    <source>
        <dbReference type="PROSITE" id="PS50928"/>
    </source>
</evidence>
<dbReference type="GO" id="GO:0043190">
    <property type="term" value="C:ATP-binding cassette (ABC) transporter complex"/>
    <property type="evidence" value="ECO:0007669"/>
    <property type="project" value="InterPro"/>
</dbReference>
<feature type="domain" description="ABC transmembrane type-1" evidence="8">
    <location>
        <begin position="13"/>
        <end position="211"/>
    </location>
</feature>
<proteinExistence type="inferred from homology"/>
<dbReference type="SUPFAM" id="SSF161098">
    <property type="entry name" value="MetI-like"/>
    <property type="match status" value="1"/>
</dbReference>
<keyword evidence="10" id="KW-1185">Reference proteome</keyword>
<dbReference type="HOGENOM" id="CLU_019602_1_4_9"/>
<dbReference type="Proteomes" id="UP000004633">
    <property type="component" value="Unassembled WGS sequence"/>
</dbReference>
<gene>
    <name evidence="9" type="ORF">HMPREF9555_01257</name>
</gene>
<dbReference type="PANTHER" id="PTHR30614:SF45">
    <property type="entry name" value="L-CYSTINE TRANSPORT SYSTEM PERMEASE PROTEIN TCYL"/>
    <property type="match status" value="1"/>
</dbReference>
<evidence type="ECO:0000313" key="10">
    <source>
        <dbReference type="Proteomes" id="UP000004633"/>
    </source>
</evidence>
<comment type="similarity">
    <text evidence="7">Belongs to the binding-protein-dependent transport system permease family.</text>
</comment>
<dbReference type="InterPro" id="IPR010065">
    <property type="entry name" value="AA_ABC_transptr_permease_3TM"/>
</dbReference>